<feature type="transmembrane region" description="Helical" evidence="6">
    <location>
        <begin position="213"/>
        <end position="236"/>
    </location>
</feature>
<name>A0A5S5CAK4_9FLAO</name>
<evidence type="ECO:0000313" key="8">
    <source>
        <dbReference type="Proteomes" id="UP000324376"/>
    </source>
</evidence>
<keyword evidence="2" id="KW-1003">Cell membrane</keyword>
<feature type="transmembrane region" description="Helical" evidence="6">
    <location>
        <begin position="31"/>
        <end position="54"/>
    </location>
</feature>
<evidence type="ECO:0000256" key="3">
    <source>
        <dbReference type="ARBA" id="ARBA00022692"/>
    </source>
</evidence>
<reference evidence="7 8" key="1">
    <citation type="submission" date="2019-07" db="EMBL/GenBank/DDBJ databases">
        <title>Genomic Encyclopedia of Archaeal and Bacterial Type Strains, Phase II (KMG-II): from individual species to whole genera.</title>
        <authorList>
            <person name="Goeker M."/>
        </authorList>
    </citation>
    <scope>NUCLEOTIDE SEQUENCE [LARGE SCALE GENOMIC DNA]</scope>
    <source>
        <strain evidence="7 8">DSM 17527</strain>
    </source>
</reference>
<dbReference type="OrthoDB" id="9797028at2"/>
<dbReference type="AlphaFoldDB" id="A0A5S5CAK4"/>
<feature type="transmembrane region" description="Helical" evidence="6">
    <location>
        <begin position="242"/>
        <end position="267"/>
    </location>
</feature>
<protein>
    <submittedName>
        <fullName evidence="7">Membrane protein</fullName>
    </submittedName>
</protein>
<evidence type="ECO:0000313" key="7">
    <source>
        <dbReference type="EMBL" id="TYP75013.1"/>
    </source>
</evidence>
<comment type="caution">
    <text evidence="7">The sequence shown here is derived from an EMBL/GenBank/DDBJ whole genome shotgun (WGS) entry which is preliminary data.</text>
</comment>
<evidence type="ECO:0000256" key="1">
    <source>
        <dbReference type="ARBA" id="ARBA00004651"/>
    </source>
</evidence>
<keyword evidence="5 6" id="KW-0472">Membrane</keyword>
<feature type="transmembrane region" description="Helical" evidence="6">
    <location>
        <begin position="177"/>
        <end position="201"/>
    </location>
</feature>
<dbReference type="Pfam" id="PF03631">
    <property type="entry name" value="Virul_fac_BrkB"/>
    <property type="match status" value="1"/>
</dbReference>
<dbReference type="InterPro" id="IPR017039">
    <property type="entry name" value="Virul_fac_BrkB"/>
</dbReference>
<dbReference type="Proteomes" id="UP000324376">
    <property type="component" value="Unassembled WGS sequence"/>
</dbReference>
<sequence>MIKLLRHIGRLLKYTYLSWDKNQPFARSAIIAYYTLFSLPSLLMIVVSIAGYFFGKEAVQGRITNQIAGFIGEGSAKAVEGMVKSAALNESSTFTVIFGFGALLFGATGAFFQLKHAMNTIWGVKAKQQTFLRTIKDRAISFGMVLVIGMMLLTSLTISAMLSAFSEYVERYYPDMTAIAVDLLDFVFSFVFITLLFASIFRLLPDIVIRWKITFLGAGITTFLFLIGEYLIGLYFGNANPASVYGGASSVVLILLWVYYTCLILFFGAELTVQYAKSYGENIQPNKHADFIDNKE</sequence>
<dbReference type="EMBL" id="VNHU01000003">
    <property type="protein sequence ID" value="TYP75013.1"/>
    <property type="molecule type" value="Genomic_DNA"/>
</dbReference>
<dbReference type="PANTHER" id="PTHR30213:SF1">
    <property type="entry name" value="INNER MEMBRANE PROTEIN YHJD"/>
    <property type="match status" value="1"/>
</dbReference>
<evidence type="ECO:0000256" key="5">
    <source>
        <dbReference type="ARBA" id="ARBA00023136"/>
    </source>
</evidence>
<keyword evidence="4 6" id="KW-1133">Transmembrane helix</keyword>
<evidence type="ECO:0000256" key="6">
    <source>
        <dbReference type="SAM" id="Phobius"/>
    </source>
</evidence>
<dbReference type="GO" id="GO:0005886">
    <property type="term" value="C:plasma membrane"/>
    <property type="evidence" value="ECO:0007669"/>
    <property type="project" value="UniProtKB-SubCell"/>
</dbReference>
<gene>
    <name evidence="7" type="ORF">BD809_10375</name>
</gene>
<dbReference type="RefSeq" id="WP_148782018.1">
    <property type="nucleotide sequence ID" value="NZ_VNHU01000003.1"/>
</dbReference>
<evidence type="ECO:0000256" key="2">
    <source>
        <dbReference type="ARBA" id="ARBA00022475"/>
    </source>
</evidence>
<keyword evidence="8" id="KW-1185">Reference proteome</keyword>
<proteinExistence type="predicted"/>
<feature type="transmembrane region" description="Helical" evidence="6">
    <location>
        <begin position="139"/>
        <end position="165"/>
    </location>
</feature>
<evidence type="ECO:0000256" key="4">
    <source>
        <dbReference type="ARBA" id="ARBA00022989"/>
    </source>
</evidence>
<dbReference type="PIRSF" id="PIRSF035875">
    <property type="entry name" value="RNase_BN"/>
    <property type="match status" value="1"/>
</dbReference>
<accession>A0A5S5CAK4</accession>
<organism evidence="7 8">
    <name type="scientific">Aquimarina intermedia</name>
    <dbReference type="NCBI Taxonomy" id="350814"/>
    <lineage>
        <taxon>Bacteria</taxon>
        <taxon>Pseudomonadati</taxon>
        <taxon>Bacteroidota</taxon>
        <taxon>Flavobacteriia</taxon>
        <taxon>Flavobacteriales</taxon>
        <taxon>Flavobacteriaceae</taxon>
        <taxon>Aquimarina</taxon>
    </lineage>
</organism>
<comment type="subcellular location">
    <subcellularLocation>
        <location evidence="1">Cell membrane</location>
        <topology evidence="1">Multi-pass membrane protein</topology>
    </subcellularLocation>
</comment>
<keyword evidence="3 6" id="KW-0812">Transmembrane</keyword>
<dbReference type="PANTHER" id="PTHR30213">
    <property type="entry name" value="INNER MEMBRANE PROTEIN YHJD"/>
    <property type="match status" value="1"/>
</dbReference>
<feature type="transmembrane region" description="Helical" evidence="6">
    <location>
        <begin position="92"/>
        <end position="112"/>
    </location>
</feature>